<comment type="subcellular location">
    <subcellularLocation>
        <location evidence="1">Cell outer membrane</location>
    </subcellularLocation>
</comment>
<keyword evidence="2" id="KW-0472">Membrane</keyword>
<dbReference type="Gene3D" id="2.40.170.20">
    <property type="entry name" value="TonB-dependent receptor, beta-barrel domain"/>
    <property type="match status" value="1"/>
</dbReference>
<gene>
    <name evidence="4" type="primary">tbpA_1</name>
    <name evidence="4" type="ORF">NCTC11872_01987</name>
</gene>
<organism evidence="4 5">
    <name type="scientific">Haemophilus influenzae</name>
    <dbReference type="NCBI Taxonomy" id="727"/>
    <lineage>
        <taxon>Bacteria</taxon>
        <taxon>Pseudomonadati</taxon>
        <taxon>Pseudomonadota</taxon>
        <taxon>Gammaproteobacteria</taxon>
        <taxon>Pasteurellales</taxon>
        <taxon>Pasteurellaceae</taxon>
        <taxon>Haemophilus</taxon>
    </lineage>
</organism>
<evidence type="ECO:0000313" key="5">
    <source>
        <dbReference type="Proteomes" id="UP000249936"/>
    </source>
</evidence>
<sequence length="63" mass="7367">MANKNIMLRLGIYNLFNYRYVTWEAVRQTAQGAVNQHQNIGNYTRYAASGTKLYLNIRNEILN</sequence>
<name>A0A2X1RK72_HAEIF</name>
<dbReference type="AlphaFoldDB" id="A0A2X1RK72"/>
<dbReference type="InterPro" id="IPR036942">
    <property type="entry name" value="Beta-barrel_TonB_sf"/>
</dbReference>
<dbReference type="Proteomes" id="UP000249936">
    <property type="component" value="Unassembled WGS sequence"/>
</dbReference>
<dbReference type="GO" id="GO:0009279">
    <property type="term" value="C:cell outer membrane"/>
    <property type="evidence" value="ECO:0007669"/>
    <property type="project" value="UniProtKB-SubCell"/>
</dbReference>
<evidence type="ECO:0000256" key="2">
    <source>
        <dbReference type="ARBA" id="ARBA00023136"/>
    </source>
</evidence>
<evidence type="ECO:0000256" key="3">
    <source>
        <dbReference type="ARBA" id="ARBA00023237"/>
    </source>
</evidence>
<accession>A0A2X1RK72</accession>
<protein>
    <submittedName>
        <fullName evidence="4">Transferrin-binding protein 1</fullName>
    </submittedName>
</protein>
<dbReference type="EMBL" id="UASK01000006">
    <property type="protein sequence ID" value="SPX42356.1"/>
    <property type="molecule type" value="Genomic_DNA"/>
</dbReference>
<evidence type="ECO:0000313" key="4">
    <source>
        <dbReference type="EMBL" id="SPX42356.1"/>
    </source>
</evidence>
<evidence type="ECO:0000256" key="1">
    <source>
        <dbReference type="ARBA" id="ARBA00004442"/>
    </source>
</evidence>
<proteinExistence type="predicted"/>
<keyword evidence="3" id="KW-0998">Cell outer membrane</keyword>
<reference evidence="4 5" key="1">
    <citation type="submission" date="2018-06" db="EMBL/GenBank/DDBJ databases">
        <authorList>
            <consortium name="Pathogen Informatics"/>
            <person name="Doyle S."/>
        </authorList>
    </citation>
    <scope>NUCLEOTIDE SEQUENCE [LARGE SCALE GENOMIC DNA]</scope>
    <source>
        <strain evidence="4 5">NCTC11872</strain>
    </source>
</reference>